<organism evidence="2 3">
    <name type="scientific">Nannocystis punicea</name>
    <dbReference type="NCBI Taxonomy" id="2995304"/>
    <lineage>
        <taxon>Bacteria</taxon>
        <taxon>Pseudomonadati</taxon>
        <taxon>Myxococcota</taxon>
        <taxon>Polyangia</taxon>
        <taxon>Nannocystales</taxon>
        <taxon>Nannocystaceae</taxon>
        <taxon>Nannocystis</taxon>
    </lineage>
</organism>
<feature type="transmembrane region" description="Helical" evidence="1">
    <location>
        <begin position="7"/>
        <end position="30"/>
    </location>
</feature>
<keyword evidence="1" id="KW-1133">Transmembrane helix</keyword>
<keyword evidence="1" id="KW-0472">Membrane</keyword>
<sequence length="45" mass="4617">MLEDEDVVSVVLEVVVGLVVLLGLSSPLALPNGTESGAAAWQPNK</sequence>
<accession>A0ABY7H005</accession>
<keyword evidence="3" id="KW-1185">Reference proteome</keyword>
<dbReference type="EMBL" id="CP114040">
    <property type="protein sequence ID" value="WAS92477.1"/>
    <property type="molecule type" value="Genomic_DNA"/>
</dbReference>
<evidence type="ECO:0000256" key="1">
    <source>
        <dbReference type="SAM" id="Phobius"/>
    </source>
</evidence>
<reference evidence="2" key="1">
    <citation type="submission" date="2022-11" db="EMBL/GenBank/DDBJ databases">
        <title>Minimal conservation of predation-associated metabolite biosynthetic gene clusters underscores biosynthetic potential of Myxococcota including descriptions for ten novel species: Archangium lansinium sp. nov., Myxococcus landrumus sp. nov., Nannocystis bai.</title>
        <authorList>
            <person name="Ahearne A."/>
            <person name="Stevens C."/>
            <person name="Dowd S."/>
        </authorList>
    </citation>
    <scope>NUCLEOTIDE SEQUENCE</scope>
    <source>
        <strain evidence="2">Fl3</strain>
    </source>
</reference>
<keyword evidence="1" id="KW-0812">Transmembrane</keyword>
<dbReference type="RefSeq" id="WP_269034825.1">
    <property type="nucleotide sequence ID" value="NZ_CP114040.1"/>
</dbReference>
<gene>
    <name evidence="2" type="ORF">O0S08_40375</name>
</gene>
<protein>
    <submittedName>
        <fullName evidence="2">Uncharacterized protein</fullName>
    </submittedName>
</protein>
<evidence type="ECO:0000313" key="3">
    <source>
        <dbReference type="Proteomes" id="UP001164459"/>
    </source>
</evidence>
<name>A0ABY7H005_9BACT</name>
<proteinExistence type="predicted"/>
<evidence type="ECO:0000313" key="2">
    <source>
        <dbReference type="EMBL" id="WAS92477.1"/>
    </source>
</evidence>
<dbReference type="Proteomes" id="UP001164459">
    <property type="component" value="Chromosome"/>
</dbReference>